<gene>
    <name evidence="2" type="primary">LOC114344975</name>
</gene>
<dbReference type="RefSeq" id="XP_028151593.1">
    <property type="nucleotide sequence ID" value="XM_028295792.1"/>
</dbReference>
<dbReference type="InParanoid" id="A0A6P7H1L0"/>
<evidence type="ECO:0000313" key="2">
    <source>
        <dbReference type="RefSeq" id="XP_028151593.1"/>
    </source>
</evidence>
<accession>A0A6P7H1L0</accession>
<protein>
    <submittedName>
        <fullName evidence="2">Uncharacterized protein LOC114344975</fullName>
    </submittedName>
</protein>
<evidence type="ECO:0000256" key="1">
    <source>
        <dbReference type="SAM" id="MobiDB-lite"/>
    </source>
</evidence>
<sequence length="213" mass="24970">MENTTLKHPQGKALSLGEKQILVNMVNYRVNQRYDSLSKIIQTVAVETGISEKTIYSVRKEHSSALGLQPAKRQSKNLTSLSRDKTYDEGTKSSIRRIVHDFFRKNTPPTLNILLLVNKDEHLPNFSRTTLHRLIKDMGFVYTKRDRKSMLIEKPKIISWRHRYLREIRTFWKQNYNSIAQNCIRSSQYYPLTLLSQNIFYCKMTRPATITTS</sequence>
<reference evidence="2" key="1">
    <citation type="submission" date="2025-08" db="UniProtKB">
        <authorList>
            <consortium name="RefSeq"/>
        </authorList>
    </citation>
    <scope>IDENTIFICATION</scope>
    <source>
        <tissue evidence="2">Whole insect</tissue>
    </source>
</reference>
<feature type="region of interest" description="Disordered" evidence="1">
    <location>
        <begin position="66"/>
        <end position="86"/>
    </location>
</feature>
<name>A0A6P7H1L0_DIAVI</name>
<dbReference type="AlphaFoldDB" id="A0A6P7H1L0"/>
<organism evidence="2">
    <name type="scientific">Diabrotica virgifera virgifera</name>
    <name type="common">western corn rootworm</name>
    <dbReference type="NCBI Taxonomy" id="50390"/>
    <lineage>
        <taxon>Eukaryota</taxon>
        <taxon>Metazoa</taxon>
        <taxon>Ecdysozoa</taxon>
        <taxon>Arthropoda</taxon>
        <taxon>Hexapoda</taxon>
        <taxon>Insecta</taxon>
        <taxon>Pterygota</taxon>
        <taxon>Neoptera</taxon>
        <taxon>Endopterygota</taxon>
        <taxon>Coleoptera</taxon>
        <taxon>Polyphaga</taxon>
        <taxon>Cucujiformia</taxon>
        <taxon>Chrysomeloidea</taxon>
        <taxon>Chrysomelidae</taxon>
        <taxon>Galerucinae</taxon>
        <taxon>Diabroticina</taxon>
        <taxon>Diabroticites</taxon>
        <taxon>Diabrotica</taxon>
    </lineage>
</organism>
<proteinExistence type="predicted"/>